<protein>
    <submittedName>
        <fullName evidence="2">Uncharacterized protein</fullName>
    </submittedName>
</protein>
<organism evidence="2 3">
    <name type="scientific">Gymnodinialimonas ceratoperidinii</name>
    <dbReference type="NCBI Taxonomy" id="2856823"/>
    <lineage>
        <taxon>Bacteria</taxon>
        <taxon>Pseudomonadati</taxon>
        <taxon>Pseudomonadota</taxon>
        <taxon>Alphaproteobacteria</taxon>
        <taxon>Rhodobacterales</taxon>
        <taxon>Paracoccaceae</taxon>
        <taxon>Gymnodinialimonas</taxon>
    </lineage>
</organism>
<dbReference type="EMBL" id="CP079194">
    <property type="protein sequence ID" value="QXT40369.1"/>
    <property type="molecule type" value="Genomic_DNA"/>
</dbReference>
<dbReference type="InterPro" id="IPR045644">
    <property type="entry name" value="DUF6404"/>
</dbReference>
<name>A0A8F6TY80_9RHOB</name>
<feature type="transmembrane region" description="Helical" evidence="1">
    <location>
        <begin position="52"/>
        <end position="72"/>
    </location>
</feature>
<dbReference type="Pfam" id="PF19942">
    <property type="entry name" value="DUF6404"/>
    <property type="match status" value="1"/>
</dbReference>
<dbReference type="AlphaFoldDB" id="A0A8F6TY80"/>
<keyword evidence="3" id="KW-1185">Reference proteome</keyword>
<dbReference type="RefSeq" id="WP_219003544.1">
    <property type="nucleotide sequence ID" value="NZ_CP079194.1"/>
</dbReference>
<dbReference type="KEGG" id="gce:KYE46_03720"/>
<keyword evidence="1" id="KW-1133">Transmembrane helix</keyword>
<accession>A0A8F6TY80</accession>
<dbReference type="Proteomes" id="UP000825009">
    <property type="component" value="Chromosome"/>
</dbReference>
<proteinExistence type="predicted"/>
<sequence length="119" mass="13157">MDDPYETRLARAMAELEASSIRRLNYAPPMFRIARALGLKPRPPHYMSFRRAVLLLGPFLGALWGGLMWLLQGRGADQVVPTPVILLASILAGMGIGLLMAAYYRWAGAEAGLSKWEDL</sequence>
<evidence type="ECO:0000313" key="3">
    <source>
        <dbReference type="Proteomes" id="UP000825009"/>
    </source>
</evidence>
<evidence type="ECO:0000256" key="1">
    <source>
        <dbReference type="SAM" id="Phobius"/>
    </source>
</evidence>
<reference evidence="2 3" key="1">
    <citation type="submission" date="2021-07" db="EMBL/GenBank/DDBJ databases">
        <title>A novel Jannaschia species isolated from marine dinoflagellate Ceratoperidinium margalefii.</title>
        <authorList>
            <person name="Jiang Y."/>
            <person name="Li Z."/>
        </authorList>
    </citation>
    <scope>NUCLEOTIDE SEQUENCE [LARGE SCALE GENOMIC DNA]</scope>
    <source>
        <strain evidence="2 3">J12C1-MA-4</strain>
    </source>
</reference>
<evidence type="ECO:0000313" key="2">
    <source>
        <dbReference type="EMBL" id="QXT40369.1"/>
    </source>
</evidence>
<feature type="transmembrane region" description="Helical" evidence="1">
    <location>
        <begin position="84"/>
        <end position="106"/>
    </location>
</feature>
<keyword evidence="1" id="KW-0812">Transmembrane</keyword>
<keyword evidence="1" id="KW-0472">Membrane</keyword>
<gene>
    <name evidence="2" type="ORF">KYE46_03720</name>
</gene>